<dbReference type="AlphaFoldDB" id="A0A4Q9LJL7"/>
<reference evidence="1 2" key="1">
    <citation type="submission" date="2017-12" db="EMBL/GenBank/DDBJ databases">
        <authorList>
            <person name="Pombert J.-F."/>
            <person name="Haag K.L."/>
            <person name="Ebert D."/>
        </authorList>
    </citation>
    <scope>NUCLEOTIDE SEQUENCE [LARGE SCALE GENOMIC DNA]</scope>
    <source>
        <strain evidence="1">IL-G-3</strain>
    </source>
</reference>
<evidence type="ECO:0000313" key="2">
    <source>
        <dbReference type="Proteomes" id="UP000292282"/>
    </source>
</evidence>
<protein>
    <submittedName>
        <fullName evidence="1">Uncharacterized protein</fullName>
    </submittedName>
</protein>
<dbReference type="Proteomes" id="UP000292282">
    <property type="component" value="Unassembled WGS sequence"/>
</dbReference>
<evidence type="ECO:0000313" key="1">
    <source>
        <dbReference type="EMBL" id="TBU07270.1"/>
    </source>
</evidence>
<organism evidence="1 2">
    <name type="scientific">Hamiltosporidium tvaerminnensis</name>
    <dbReference type="NCBI Taxonomy" id="1176355"/>
    <lineage>
        <taxon>Eukaryota</taxon>
        <taxon>Fungi</taxon>
        <taxon>Fungi incertae sedis</taxon>
        <taxon>Microsporidia</taxon>
        <taxon>Dubosqiidae</taxon>
        <taxon>Hamiltosporidium</taxon>
    </lineage>
</organism>
<sequence length="51" mass="6218">MNFIIQRIVPLEMLIQMLDSRGPFEFYIIRCMPTGNIKEQVVLRYLSMRRR</sequence>
<accession>A0A4Q9LJL7</accession>
<name>A0A4Q9LJL7_9MICR</name>
<comment type="caution">
    <text evidence="1">The sequence shown here is derived from an EMBL/GenBank/DDBJ whole genome shotgun (WGS) entry which is preliminary data.</text>
</comment>
<dbReference type="VEuPathDB" id="MicrosporidiaDB:CWI38_2424p0010"/>
<keyword evidence="2" id="KW-1185">Reference proteome</keyword>
<dbReference type="EMBL" id="PITK01002424">
    <property type="protein sequence ID" value="TBU07270.1"/>
    <property type="molecule type" value="Genomic_DNA"/>
</dbReference>
<proteinExistence type="predicted"/>
<gene>
    <name evidence="1" type="ORF">CWI38_2424p0010</name>
</gene>